<dbReference type="Proteomes" id="UP001470230">
    <property type="component" value="Unassembled WGS sequence"/>
</dbReference>
<reference evidence="1 2" key="1">
    <citation type="submission" date="2024-04" db="EMBL/GenBank/DDBJ databases">
        <title>Tritrichomonas musculus Genome.</title>
        <authorList>
            <person name="Alves-Ferreira E."/>
            <person name="Grigg M."/>
            <person name="Lorenzi H."/>
            <person name="Galac M."/>
        </authorList>
    </citation>
    <scope>NUCLEOTIDE SEQUENCE [LARGE SCALE GENOMIC DNA]</scope>
    <source>
        <strain evidence="1 2">EAF2021</strain>
    </source>
</reference>
<proteinExistence type="predicted"/>
<evidence type="ECO:0008006" key="3">
    <source>
        <dbReference type="Google" id="ProtNLM"/>
    </source>
</evidence>
<organism evidence="1 2">
    <name type="scientific">Tritrichomonas musculus</name>
    <dbReference type="NCBI Taxonomy" id="1915356"/>
    <lineage>
        <taxon>Eukaryota</taxon>
        <taxon>Metamonada</taxon>
        <taxon>Parabasalia</taxon>
        <taxon>Tritrichomonadida</taxon>
        <taxon>Tritrichomonadidae</taxon>
        <taxon>Tritrichomonas</taxon>
    </lineage>
</organism>
<dbReference type="EMBL" id="JAPFFF010000014">
    <property type="protein sequence ID" value="KAK8870615.1"/>
    <property type="molecule type" value="Genomic_DNA"/>
</dbReference>
<accession>A0ABR2IZA7</accession>
<sequence length="118" mass="14370">MQKTVLNYVKYEIPIEDFESDMNTESSKDKKERILDLFRNHNELKSEEEYSDIESHLHYACREGDLELIKILLSETIEDDSKYFLIKIDEINKTASFLKERWCIEKFQHFHFQKLKKF</sequence>
<gene>
    <name evidence="1" type="ORF">M9Y10_008502</name>
</gene>
<evidence type="ECO:0000313" key="1">
    <source>
        <dbReference type="EMBL" id="KAK8870615.1"/>
    </source>
</evidence>
<keyword evidence="2" id="KW-1185">Reference proteome</keyword>
<name>A0ABR2IZA7_9EUKA</name>
<protein>
    <recommendedName>
        <fullName evidence="3">Ankyrin repeat protein</fullName>
    </recommendedName>
</protein>
<comment type="caution">
    <text evidence="1">The sequence shown here is derived from an EMBL/GenBank/DDBJ whole genome shotgun (WGS) entry which is preliminary data.</text>
</comment>
<evidence type="ECO:0000313" key="2">
    <source>
        <dbReference type="Proteomes" id="UP001470230"/>
    </source>
</evidence>